<comment type="similarity">
    <text evidence="2">Belongs to the ORC5 family.</text>
</comment>
<dbReference type="EMBL" id="CAWYQH010000024">
    <property type="protein sequence ID" value="CAK8675620.1"/>
    <property type="molecule type" value="Genomic_DNA"/>
</dbReference>
<feature type="domain" description="Origin recognition complex subunit 5 C-terminal" evidence="8">
    <location>
        <begin position="290"/>
        <end position="420"/>
    </location>
</feature>
<organism evidence="10 11">
    <name type="scientific">Clavelina lepadiformis</name>
    <name type="common">Light-bulb sea squirt</name>
    <name type="synonym">Ascidia lepadiformis</name>
    <dbReference type="NCBI Taxonomy" id="159417"/>
    <lineage>
        <taxon>Eukaryota</taxon>
        <taxon>Metazoa</taxon>
        <taxon>Chordata</taxon>
        <taxon>Tunicata</taxon>
        <taxon>Ascidiacea</taxon>
        <taxon>Aplousobranchia</taxon>
        <taxon>Clavelinidae</taxon>
        <taxon>Clavelina</taxon>
    </lineage>
</organism>
<gene>
    <name evidence="10" type="ORF">CVLEPA_LOCUS5180</name>
</gene>
<keyword evidence="11" id="KW-1185">Reference proteome</keyword>
<dbReference type="Pfam" id="PF14630">
    <property type="entry name" value="ORC5_C"/>
    <property type="match status" value="1"/>
</dbReference>
<dbReference type="PANTHER" id="PTHR12705:SF0">
    <property type="entry name" value="ORIGIN RECOGNITION COMPLEX SUBUNIT 5"/>
    <property type="match status" value="1"/>
</dbReference>
<dbReference type="Proteomes" id="UP001642483">
    <property type="component" value="Unassembled WGS sequence"/>
</dbReference>
<reference evidence="10 11" key="1">
    <citation type="submission" date="2024-02" db="EMBL/GenBank/DDBJ databases">
        <authorList>
            <person name="Daric V."/>
            <person name="Darras S."/>
        </authorList>
    </citation>
    <scope>NUCLEOTIDE SEQUENCE [LARGE SCALE GENOMIC DNA]</scope>
</reference>
<evidence type="ECO:0008006" key="12">
    <source>
        <dbReference type="Google" id="ProtNLM"/>
    </source>
</evidence>
<evidence type="ECO:0000256" key="2">
    <source>
        <dbReference type="ARBA" id="ARBA00006269"/>
    </source>
</evidence>
<dbReference type="Pfam" id="PF13191">
    <property type="entry name" value="AAA_16"/>
    <property type="match status" value="1"/>
</dbReference>
<dbReference type="SUPFAM" id="SSF52540">
    <property type="entry name" value="P-loop containing nucleoside triphosphate hydrolases"/>
    <property type="match status" value="1"/>
</dbReference>
<evidence type="ECO:0000259" key="7">
    <source>
        <dbReference type="Pfam" id="PF13191"/>
    </source>
</evidence>
<dbReference type="InterPro" id="IPR020796">
    <property type="entry name" value="ORC5"/>
</dbReference>
<evidence type="ECO:0000259" key="8">
    <source>
        <dbReference type="Pfam" id="PF14630"/>
    </source>
</evidence>
<comment type="subcellular location">
    <subcellularLocation>
        <location evidence="1">Nucleus</location>
    </subcellularLocation>
</comment>
<keyword evidence="3" id="KW-0235">DNA replication</keyword>
<dbReference type="Pfam" id="PF21639">
    <property type="entry name" value="ORC5_lid"/>
    <property type="match status" value="1"/>
</dbReference>
<protein>
    <recommendedName>
        <fullName evidence="12">Origin recognition complex subunit 5</fullName>
    </recommendedName>
</protein>
<dbReference type="InterPro" id="IPR047088">
    <property type="entry name" value="ORC5_C"/>
</dbReference>
<keyword evidence="6" id="KW-0539">Nucleus</keyword>
<evidence type="ECO:0000259" key="9">
    <source>
        <dbReference type="Pfam" id="PF21639"/>
    </source>
</evidence>
<evidence type="ECO:0000256" key="4">
    <source>
        <dbReference type="ARBA" id="ARBA00022741"/>
    </source>
</evidence>
<dbReference type="InterPro" id="IPR048866">
    <property type="entry name" value="ORC5_lid"/>
</dbReference>
<accession>A0ABP0F7J0</accession>
<feature type="domain" description="ORC5 lid" evidence="9">
    <location>
        <begin position="195"/>
        <end position="262"/>
    </location>
</feature>
<dbReference type="InterPro" id="IPR041664">
    <property type="entry name" value="AAA_16"/>
</dbReference>
<evidence type="ECO:0000256" key="6">
    <source>
        <dbReference type="ARBA" id="ARBA00023242"/>
    </source>
</evidence>
<evidence type="ECO:0000313" key="10">
    <source>
        <dbReference type="EMBL" id="CAK8675620.1"/>
    </source>
</evidence>
<name>A0ABP0F7J0_CLALP</name>
<sequence length="424" mass="49122">MSVEEVGLPARQKQVQQLTTLFHHPSHSAVPSIFIYGHSSTGKSVTLSHVLKTRKLTHVIVNCVECYTTSLLFLEVLRSFSSNEESIWKCDNMNDFVRNLRKILSKSEEAVYIVFDKAESLRDRNVNILPAIMNLQELTSCNLCVILVSELPWEKFYNGIGIRDPFIIFFPDYTKEELVEVLCHLQSPDTDLDFYRHYVTMVLAVFFLACRDLRELRHLAEMNFSIYKEPIEKGVATVNDKHKLWKNLEPHLRSALQKLYMREVSSDEWEKLQSKSSETALVKRQNIVELPFYSKFILISAYLASYNPAKTDRRFFVKNAGKMKRTAHSMKKDEKKSAHLRGPHAFPLDRMMAIFYSIVDGRVPPTANIFAQISSLVSLRFLSQIGHEDQIDSPRYKCIVSLEFITNIAKTVNFEIIRYLFDFV</sequence>
<proteinExistence type="inferred from homology"/>
<evidence type="ECO:0000256" key="1">
    <source>
        <dbReference type="ARBA" id="ARBA00004123"/>
    </source>
</evidence>
<evidence type="ECO:0000313" key="11">
    <source>
        <dbReference type="Proteomes" id="UP001642483"/>
    </source>
</evidence>
<dbReference type="Gene3D" id="3.40.50.300">
    <property type="entry name" value="P-loop containing nucleotide triphosphate hydrolases"/>
    <property type="match status" value="1"/>
</dbReference>
<dbReference type="InterPro" id="IPR027417">
    <property type="entry name" value="P-loop_NTPase"/>
</dbReference>
<evidence type="ECO:0000256" key="5">
    <source>
        <dbReference type="ARBA" id="ARBA00022840"/>
    </source>
</evidence>
<comment type="caution">
    <text evidence="10">The sequence shown here is derived from an EMBL/GenBank/DDBJ whole genome shotgun (WGS) entry which is preliminary data.</text>
</comment>
<keyword evidence="4" id="KW-0547">Nucleotide-binding</keyword>
<evidence type="ECO:0000256" key="3">
    <source>
        <dbReference type="ARBA" id="ARBA00022705"/>
    </source>
</evidence>
<keyword evidence="5" id="KW-0067">ATP-binding</keyword>
<feature type="domain" description="Orc1-like AAA ATPase" evidence="7">
    <location>
        <begin position="8"/>
        <end position="146"/>
    </location>
</feature>
<dbReference type="PANTHER" id="PTHR12705">
    <property type="entry name" value="ORIGIN RECOGNITION COMPLEX SUBUNIT 5"/>
    <property type="match status" value="1"/>
</dbReference>